<dbReference type="Proteomes" id="UP001057702">
    <property type="component" value="Unassembled WGS sequence"/>
</dbReference>
<comment type="caution">
    <text evidence="1">The sequence shown here is derived from an EMBL/GenBank/DDBJ whole genome shotgun (WGS) entry which is preliminary data.</text>
</comment>
<dbReference type="RefSeq" id="WP_255919895.1">
    <property type="nucleotide sequence ID" value="NZ_JANFNG010000006.1"/>
</dbReference>
<dbReference type="Gene3D" id="3.30.9.10">
    <property type="entry name" value="D-Amino Acid Oxidase, subunit A, domain 2"/>
    <property type="match status" value="1"/>
</dbReference>
<organism evidence="1 2">
    <name type="scientific">Streptomyces humicola</name>
    <dbReference type="NCBI Taxonomy" id="2953240"/>
    <lineage>
        <taxon>Bacteria</taxon>
        <taxon>Bacillati</taxon>
        <taxon>Actinomycetota</taxon>
        <taxon>Actinomycetes</taxon>
        <taxon>Kitasatosporales</taxon>
        <taxon>Streptomycetaceae</taxon>
        <taxon>Streptomyces</taxon>
    </lineage>
</organism>
<evidence type="ECO:0000313" key="2">
    <source>
        <dbReference type="Proteomes" id="UP001057702"/>
    </source>
</evidence>
<name>A0ABT1PTI9_9ACTN</name>
<gene>
    <name evidence="1" type="ORF">NGB36_10320</name>
</gene>
<dbReference type="PANTHER" id="PTHR46865">
    <property type="entry name" value="OXIDOREDUCTASE-RELATED"/>
    <property type="match status" value="1"/>
</dbReference>
<proteinExistence type="predicted"/>
<dbReference type="SUPFAM" id="SSF51905">
    <property type="entry name" value="FAD/NAD(P)-binding domain"/>
    <property type="match status" value="1"/>
</dbReference>
<dbReference type="Gene3D" id="3.50.50.60">
    <property type="entry name" value="FAD/NAD(P)-binding domain"/>
    <property type="match status" value="1"/>
</dbReference>
<dbReference type="InterPro" id="IPR036188">
    <property type="entry name" value="FAD/NAD-bd_sf"/>
</dbReference>
<dbReference type="EMBL" id="JANFNG010000006">
    <property type="protein sequence ID" value="MCQ4080982.1"/>
    <property type="molecule type" value="Genomic_DNA"/>
</dbReference>
<dbReference type="InterPro" id="IPR051704">
    <property type="entry name" value="FAD_aromatic-hydroxylase"/>
</dbReference>
<evidence type="ECO:0000313" key="1">
    <source>
        <dbReference type="EMBL" id="MCQ4080982.1"/>
    </source>
</evidence>
<evidence type="ECO:0008006" key="3">
    <source>
        <dbReference type="Google" id="ProtNLM"/>
    </source>
</evidence>
<keyword evidence="2" id="KW-1185">Reference proteome</keyword>
<protein>
    <recommendedName>
        <fullName evidence="3">FAD-binding domain-containing protein</fullName>
    </recommendedName>
</protein>
<accession>A0ABT1PTI9</accession>
<sequence>MQAEVEEGVIAHRFAGAGWEVPRLLAAMRSASDFFFDSMGQVKLPAWSRGRAVLVGDAGYCPTPLTGLGTSLALVGAYMLAGELVAADGDHRIAFPRNERLMRPYVSRGQQLPPGGVAGYAPTSTLTIRLRALSMRSMNRWPMRRLLSAPFDKAGDIAFPASYRHWTRVQVWLEPESDGHCSTAAPLDSELLSRSTRSPS</sequence>
<reference evidence="1" key="1">
    <citation type="submission" date="2022-06" db="EMBL/GenBank/DDBJ databases">
        <title>Draft genome sequence of Streptomyces sp. RB6PN25 isolated from peat swamp forest in Thailand.</title>
        <authorList>
            <person name="Duangmal K."/>
            <person name="Klaysubun C."/>
        </authorList>
    </citation>
    <scope>NUCLEOTIDE SEQUENCE</scope>
    <source>
        <strain evidence="1">RB6PN25</strain>
    </source>
</reference>
<dbReference type="PANTHER" id="PTHR46865:SF2">
    <property type="entry name" value="MONOOXYGENASE"/>
    <property type="match status" value="1"/>
</dbReference>